<dbReference type="PRINTS" id="PR00237">
    <property type="entry name" value="GPCRRHODOPSN"/>
</dbReference>
<proteinExistence type="inferred from homology"/>
<keyword evidence="7 8" id="KW-0807">Transducer</keyword>
<keyword evidence="5 9" id="KW-0472">Membrane</keyword>
<feature type="transmembrane region" description="Helical" evidence="9">
    <location>
        <begin position="27"/>
        <end position="51"/>
    </location>
</feature>
<name>A0AAU9XID3_9CNID</name>
<dbReference type="PANTHER" id="PTHR45695:SF9">
    <property type="entry name" value="LEUCOKININ RECEPTOR"/>
    <property type="match status" value="1"/>
</dbReference>
<evidence type="ECO:0000256" key="8">
    <source>
        <dbReference type="RuleBase" id="RU000688"/>
    </source>
</evidence>
<feature type="transmembrane region" description="Helical" evidence="9">
    <location>
        <begin position="292"/>
        <end position="312"/>
    </location>
</feature>
<reference evidence="11 12" key="1">
    <citation type="submission" date="2022-05" db="EMBL/GenBank/DDBJ databases">
        <authorList>
            <consortium name="Genoscope - CEA"/>
            <person name="William W."/>
        </authorList>
    </citation>
    <scope>NUCLEOTIDE SEQUENCE [LARGE SCALE GENOMIC DNA]</scope>
</reference>
<comment type="caution">
    <text evidence="11">The sequence shown here is derived from an EMBL/GenBank/DDBJ whole genome shotgun (WGS) entry which is preliminary data.</text>
</comment>
<evidence type="ECO:0000256" key="3">
    <source>
        <dbReference type="ARBA" id="ARBA00022989"/>
    </source>
</evidence>
<comment type="similarity">
    <text evidence="8">Belongs to the G-protein coupled receptor 1 family.</text>
</comment>
<feature type="transmembrane region" description="Helical" evidence="9">
    <location>
        <begin position="107"/>
        <end position="128"/>
    </location>
</feature>
<gene>
    <name evidence="11" type="ORF">PMEA_00023944</name>
</gene>
<dbReference type="GO" id="GO:0005886">
    <property type="term" value="C:plasma membrane"/>
    <property type="evidence" value="ECO:0007669"/>
    <property type="project" value="TreeGrafter"/>
</dbReference>
<sequence>MLNETVNNGNQNASLEASWYGYDVGEVLQISLTVVYSVTLITALLGNLILLRIIRLRRPPTTVSILLSSMAVSDLLTALFVMPYTICYFYVQHEWFPGVTGVITCKFINFVVGTTIAVSIFALLTISLERYMAVVRPMLYPSFIKRPILLSAAIWVFSALFMSFYLYIHDTYTIDGVTLCVMDWEPLFSNEYSPKFFFSSVAAILYVVPLFIIAILSCLIIKKLNRTKRALSSDQPAEHLSDTFRKRHQRVMRMLIVIVVLFTVCWLPVHVIHILVYFYGEIYMSLPPSLPLFLFWVSHLNSALNPCVVILLNDSFRKSFRVIFHSLCRGNHIPSSNINKTCRNGCLPRRRARMYSVVQWSKRDNTTPLTVFEVKHE</sequence>
<keyword evidence="12" id="KW-1185">Reference proteome</keyword>
<keyword evidence="6 8" id="KW-0675">Receptor</keyword>
<keyword evidence="4 8" id="KW-0297">G-protein coupled receptor</keyword>
<dbReference type="GO" id="GO:0004930">
    <property type="term" value="F:G protein-coupled receptor activity"/>
    <property type="evidence" value="ECO:0007669"/>
    <property type="project" value="UniProtKB-KW"/>
</dbReference>
<evidence type="ECO:0000259" key="10">
    <source>
        <dbReference type="PROSITE" id="PS50262"/>
    </source>
</evidence>
<feature type="domain" description="G-protein coupled receptors family 1 profile" evidence="10">
    <location>
        <begin position="46"/>
        <end position="309"/>
    </location>
</feature>
<evidence type="ECO:0000256" key="5">
    <source>
        <dbReference type="ARBA" id="ARBA00023136"/>
    </source>
</evidence>
<evidence type="ECO:0000256" key="1">
    <source>
        <dbReference type="ARBA" id="ARBA00004141"/>
    </source>
</evidence>
<dbReference type="InterPro" id="IPR000276">
    <property type="entry name" value="GPCR_Rhodpsn"/>
</dbReference>
<dbReference type="FunFam" id="1.20.1070.10:FF:000291">
    <property type="entry name" value="Predicted protein"/>
    <property type="match status" value="1"/>
</dbReference>
<dbReference type="PROSITE" id="PS50262">
    <property type="entry name" value="G_PROTEIN_RECEP_F1_2"/>
    <property type="match status" value="1"/>
</dbReference>
<dbReference type="CDD" id="cd00637">
    <property type="entry name" value="7tm_classA_rhodopsin-like"/>
    <property type="match status" value="1"/>
</dbReference>
<dbReference type="SUPFAM" id="SSF81321">
    <property type="entry name" value="Family A G protein-coupled receptor-like"/>
    <property type="match status" value="1"/>
</dbReference>
<evidence type="ECO:0000313" key="12">
    <source>
        <dbReference type="Proteomes" id="UP001159428"/>
    </source>
</evidence>
<feature type="transmembrane region" description="Helical" evidence="9">
    <location>
        <begin position="196"/>
        <end position="221"/>
    </location>
</feature>
<keyword evidence="2 8" id="KW-0812">Transmembrane</keyword>
<feature type="transmembrane region" description="Helical" evidence="9">
    <location>
        <begin position="63"/>
        <end position="91"/>
    </location>
</feature>
<dbReference type="Proteomes" id="UP001159428">
    <property type="component" value="Unassembled WGS sequence"/>
</dbReference>
<dbReference type="InterPro" id="IPR017452">
    <property type="entry name" value="GPCR_Rhodpsn_7TM"/>
</dbReference>
<evidence type="ECO:0000256" key="9">
    <source>
        <dbReference type="SAM" id="Phobius"/>
    </source>
</evidence>
<evidence type="ECO:0000313" key="11">
    <source>
        <dbReference type="EMBL" id="CAH3148517.1"/>
    </source>
</evidence>
<evidence type="ECO:0000256" key="6">
    <source>
        <dbReference type="ARBA" id="ARBA00023170"/>
    </source>
</evidence>
<dbReference type="PANTHER" id="PTHR45695">
    <property type="entry name" value="LEUCOKININ RECEPTOR-RELATED"/>
    <property type="match status" value="1"/>
</dbReference>
<organism evidence="11 12">
    <name type="scientific">Pocillopora meandrina</name>
    <dbReference type="NCBI Taxonomy" id="46732"/>
    <lineage>
        <taxon>Eukaryota</taxon>
        <taxon>Metazoa</taxon>
        <taxon>Cnidaria</taxon>
        <taxon>Anthozoa</taxon>
        <taxon>Hexacorallia</taxon>
        <taxon>Scleractinia</taxon>
        <taxon>Astrocoeniina</taxon>
        <taxon>Pocilloporidae</taxon>
        <taxon>Pocillopora</taxon>
    </lineage>
</organism>
<dbReference type="PROSITE" id="PS00237">
    <property type="entry name" value="G_PROTEIN_RECEP_F1_1"/>
    <property type="match status" value="1"/>
</dbReference>
<dbReference type="Gene3D" id="1.20.1070.10">
    <property type="entry name" value="Rhodopsin 7-helix transmembrane proteins"/>
    <property type="match status" value="1"/>
</dbReference>
<accession>A0AAU9XID3</accession>
<comment type="subcellular location">
    <subcellularLocation>
        <location evidence="1">Membrane</location>
        <topology evidence="1">Multi-pass membrane protein</topology>
    </subcellularLocation>
</comment>
<feature type="transmembrane region" description="Helical" evidence="9">
    <location>
        <begin position="255"/>
        <end position="280"/>
    </location>
</feature>
<dbReference type="Pfam" id="PF00001">
    <property type="entry name" value="7tm_1"/>
    <property type="match status" value="1"/>
</dbReference>
<protein>
    <recommendedName>
        <fullName evidence="10">G-protein coupled receptors family 1 profile domain-containing protein</fullName>
    </recommendedName>
</protein>
<dbReference type="EMBL" id="CALNXJ010000044">
    <property type="protein sequence ID" value="CAH3148517.1"/>
    <property type="molecule type" value="Genomic_DNA"/>
</dbReference>
<feature type="transmembrane region" description="Helical" evidence="9">
    <location>
        <begin position="148"/>
        <end position="168"/>
    </location>
</feature>
<evidence type="ECO:0000256" key="4">
    <source>
        <dbReference type="ARBA" id="ARBA00023040"/>
    </source>
</evidence>
<keyword evidence="3 9" id="KW-1133">Transmembrane helix</keyword>
<dbReference type="AlphaFoldDB" id="A0AAU9XID3"/>
<evidence type="ECO:0000256" key="7">
    <source>
        <dbReference type="ARBA" id="ARBA00023224"/>
    </source>
</evidence>
<evidence type="ECO:0000256" key="2">
    <source>
        <dbReference type="ARBA" id="ARBA00022692"/>
    </source>
</evidence>